<keyword evidence="4 5" id="KW-0472">Membrane</keyword>
<feature type="transmembrane region" description="Helical" evidence="5">
    <location>
        <begin position="23"/>
        <end position="56"/>
    </location>
</feature>
<keyword evidence="7" id="KW-1185">Reference proteome</keyword>
<dbReference type="CDD" id="cd16914">
    <property type="entry name" value="EcfT"/>
    <property type="match status" value="1"/>
</dbReference>
<dbReference type="InterPro" id="IPR003339">
    <property type="entry name" value="ABC/ECF_trnsptr_transmembrane"/>
</dbReference>
<dbReference type="EMBL" id="BLLH01000003">
    <property type="protein sequence ID" value="GFH40477.1"/>
    <property type="molecule type" value="Genomic_DNA"/>
</dbReference>
<dbReference type="GO" id="GO:0005886">
    <property type="term" value="C:plasma membrane"/>
    <property type="evidence" value="ECO:0007669"/>
    <property type="project" value="UniProtKB-ARBA"/>
</dbReference>
<protein>
    <submittedName>
        <fullName evidence="6">ABC transporter permease</fullName>
    </submittedName>
</protein>
<name>A0A6A0B9I1_9LACT</name>
<evidence type="ECO:0000313" key="7">
    <source>
        <dbReference type="Proteomes" id="UP000475928"/>
    </source>
</evidence>
<dbReference type="PANTHER" id="PTHR33514:SF13">
    <property type="entry name" value="PROTEIN ABCI12, CHLOROPLASTIC"/>
    <property type="match status" value="1"/>
</dbReference>
<accession>A0A6A0B9I1</accession>
<feature type="transmembrane region" description="Helical" evidence="5">
    <location>
        <begin position="104"/>
        <end position="126"/>
    </location>
</feature>
<keyword evidence="3 5" id="KW-1133">Transmembrane helix</keyword>
<keyword evidence="2 5" id="KW-0812">Transmembrane</keyword>
<comment type="caution">
    <text evidence="6">The sequence shown here is derived from an EMBL/GenBank/DDBJ whole genome shotgun (WGS) entry which is preliminary data.</text>
</comment>
<sequence>MKTLSLYQPGTTVVHKIDVLTKLFFVLTAVLTVYISSSFSVILGVLALCIILLLIGKILRRALPIVLVSAFVMLTILLIQGLFFQGNETLLIKLGFLHFYREGLLYAVRICLRILVIITAFSVFILTTNPATLVAELEKSGLSPRFGYVVLSVLQIIPQMSATLSRIMDAQKSRALELDGNFLTRVRAFIPLMVPVVMDSLTSTRERSLALEVRAFNSKKKKTYLYDEPKYRFNLVIRVVLVLALVAVIVGRLV</sequence>
<evidence type="ECO:0000256" key="2">
    <source>
        <dbReference type="ARBA" id="ARBA00022692"/>
    </source>
</evidence>
<feature type="transmembrane region" description="Helical" evidence="5">
    <location>
        <begin position="62"/>
        <end position="84"/>
    </location>
</feature>
<gene>
    <name evidence="6" type="ORF">Hs20B_08750</name>
</gene>
<evidence type="ECO:0000256" key="5">
    <source>
        <dbReference type="SAM" id="Phobius"/>
    </source>
</evidence>
<feature type="transmembrane region" description="Helical" evidence="5">
    <location>
        <begin position="235"/>
        <end position="253"/>
    </location>
</feature>
<dbReference type="PANTHER" id="PTHR33514">
    <property type="entry name" value="PROTEIN ABCI12, CHLOROPLASTIC"/>
    <property type="match status" value="1"/>
</dbReference>
<reference evidence="6 7" key="1">
    <citation type="submission" date="2020-02" db="EMBL/GenBank/DDBJ databases">
        <title>Draft genome sequence of Lactococcus sp. Hs20B0-1.</title>
        <authorList>
            <person name="Noda S."/>
            <person name="Yuki M."/>
            <person name="Ohkuma M."/>
        </authorList>
    </citation>
    <scope>NUCLEOTIDE SEQUENCE [LARGE SCALE GENOMIC DNA]</scope>
    <source>
        <strain evidence="6 7">Hs20B0-1</strain>
    </source>
</reference>
<dbReference type="RefSeq" id="WP_172356037.1">
    <property type="nucleotide sequence ID" value="NZ_BLLH01000003.1"/>
</dbReference>
<comment type="subcellular location">
    <subcellularLocation>
        <location evidence="1">Membrane</location>
        <topology evidence="1">Multi-pass membrane protein</topology>
    </subcellularLocation>
</comment>
<evidence type="ECO:0000256" key="3">
    <source>
        <dbReference type="ARBA" id="ARBA00022989"/>
    </source>
</evidence>
<evidence type="ECO:0000256" key="1">
    <source>
        <dbReference type="ARBA" id="ARBA00004141"/>
    </source>
</evidence>
<dbReference type="Proteomes" id="UP000475928">
    <property type="component" value="Unassembled WGS sequence"/>
</dbReference>
<evidence type="ECO:0000313" key="6">
    <source>
        <dbReference type="EMBL" id="GFH40477.1"/>
    </source>
</evidence>
<dbReference type="AlphaFoldDB" id="A0A6A0B9I1"/>
<dbReference type="Pfam" id="PF02361">
    <property type="entry name" value="CbiQ"/>
    <property type="match status" value="1"/>
</dbReference>
<proteinExistence type="predicted"/>
<organism evidence="6 7">
    <name type="scientific">Pseudolactococcus insecticola</name>
    <dbReference type="NCBI Taxonomy" id="2709158"/>
    <lineage>
        <taxon>Bacteria</taxon>
        <taxon>Bacillati</taxon>
        <taxon>Bacillota</taxon>
        <taxon>Bacilli</taxon>
        <taxon>Lactobacillales</taxon>
        <taxon>Streptococcaceae</taxon>
        <taxon>Pseudolactococcus</taxon>
    </lineage>
</organism>
<evidence type="ECO:0000256" key="4">
    <source>
        <dbReference type="ARBA" id="ARBA00023136"/>
    </source>
</evidence>